<dbReference type="Pfam" id="PF00176">
    <property type="entry name" value="SNF2-rel_dom"/>
    <property type="match status" value="1"/>
</dbReference>
<dbReference type="RefSeq" id="XP_038747615.1">
    <property type="nucleotide sequence ID" value="XM_038886911.1"/>
</dbReference>
<organism evidence="5 6">
    <name type="scientific">Colletotrichum karsti</name>
    <dbReference type="NCBI Taxonomy" id="1095194"/>
    <lineage>
        <taxon>Eukaryota</taxon>
        <taxon>Fungi</taxon>
        <taxon>Dikarya</taxon>
        <taxon>Ascomycota</taxon>
        <taxon>Pezizomycotina</taxon>
        <taxon>Sordariomycetes</taxon>
        <taxon>Hypocreomycetidae</taxon>
        <taxon>Glomerellales</taxon>
        <taxon>Glomerellaceae</taxon>
        <taxon>Colletotrichum</taxon>
        <taxon>Colletotrichum boninense species complex</taxon>
    </lineage>
</organism>
<dbReference type="Proteomes" id="UP000781932">
    <property type="component" value="Unassembled WGS sequence"/>
</dbReference>
<dbReference type="Gene3D" id="3.40.50.10810">
    <property type="entry name" value="Tandem AAA-ATPase domain"/>
    <property type="match status" value="1"/>
</dbReference>
<dbReference type="InterPro" id="IPR038718">
    <property type="entry name" value="SNF2-like_sf"/>
</dbReference>
<evidence type="ECO:0000256" key="3">
    <source>
        <dbReference type="SAM" id="MobiDB-lite"/>
    </source>
</evidence>
<dbReference type="EMBL" id="JAATWM020000011">
    <property type="protein sequence ID" value="KAF9878154.1"/>
    <property type="molecule type" value="Genomic_DNA"/>
</dbReference>
<dbReference type="GO" id="GO:0005524">
    <property type="term" value="F:ATP binding"/>
    <property type="evidence" value="ECO:0007669"/>
    <property type="project" value="InterPro"/>
</dbReference>
<feature type="region of interest" description="Disordered" evidence="3">
    <location>
        <begin position="1"/>
        <end position="21"/>
    </location>
</feature>
<dbReference type="OrthoDB" id="5244781at2759"/>
<sequence>MTNPSVVYPPPYEDAELQERRPSCSNLPPVDLDHLQNLGLDMDEIRENEDMQYCLRKMDAMMQRDYKGCIASEDLGFDIDTLVASLARHPGQPYQGPIVLVSADDLTSFMDNEAKRPFKGDFKPRILRLGDKRRSAKDLIRERWDFIIVTRSFLRSSFRRHYLHHNKTSGARPKSESALYSKTWREEGLSIRALVIDEAQVFANKMSTLKDEAIKELDCDTVILSMTAPLPNNIKDLFGLVFLLPGNPFHNYKTFKQAFQVGAELPRGLADDYQQLMKRFLNDVVLSPPNIPLGFQE</sequence>
<evidence type="ECO:0000313" key="5">
    <source>
        <dbReference type="EMBL" id="KAF9878154.1"/>
    </source>
</evidence>
<gene>
    <name evidence="5" type="ORF">CkaCkLH20_04192</name>
</gene>
<feature type="domain" description="SNF2 N-terminal" evidence="4">
    <location>
        <begin position="188"/>
        <end position="280"/>
    </location>
</feature>
<protein>
    <recommendedName>
        <fullName evidence="4">SNF2 N-terminal domain-containing protein</fullName>
    </recommendedName>
</protein>
<evidence type="ECO:0000313" key="6">
    <source>
        <dbReference type="Proteomes" id="UP000781932"/>
    </source>
</evidence>
<name>A0A9P6I8Y6_9PEZI</name>
<evidence type="ECO:0000259" key="4">
    <source>
        <dbReference type="Pfam" id="PF00176"/>
    </source>
</evidence>
<keyword evidence="6" id="KW-1185">Reference proteome</keyword>
<dbReference type="InterPro" id="IPR027417">
    <property type="entry name" value="P-loop_NTPase"/>
</dbReference>
<keyword evidence="2" id="KW-0067">ATP-binding</keyword>
<reference evidence="5" key="2">
    <citation type="submission" date="2020-11" db="EMBL/GenBank/DDBJ databases">
        <title>Whole genome sequencing of Colletotrichum sp.</title>
        <authorList>
            <person name="Li H."/>
        </authorList>
    </citation>
    <scope>NUCLEOTIDE SEQUENCE</scope>
    <source>
        <strain evidence="5">CkLH20</strain>
    </source>
</reference>
<evidence type="ECO:0000256" key="2">
    <source>
        <dbReference type="ARBA" id="ARBA00022840"/>
    </source>
</evidence>
<keyword evidence="1" id="KW-0547">Nucleotide-binding</keyword>
<evidence type="ECO:0000256" key="1">
    <source>
        <dbReference type="ARBA" id="ARBA00022741"/>
    </source>
</evidence>
<dbReference type="AlphaFoldDB" id="A0A9P6I8Y6"/>
<dbReference type="InterPro" id="IPR000330">
    <property type="entry name" value="SNF2_N"/>
</dbReference>
<proteinExistence type="predicted"/>
<dbReference type="SUPFAM" id="SSF52540">
    <property type="entry name" value="P-loop containing nucleoside triphosphate hydrolases"/>
    <property type="match status" value="1"/>
</dbReference>
<reference evidence="5" key="1">
    <citation type="submission" date="2020-03" db="EMBL/GenBank/DDBJ databases">
        <authorList>
            <person name="He L."/>
        </authorList>
    </citation>
    <scope>NUCLEOTIDE SEQUENCE</scope>
    <source>
        <strain evidence="5">CkLH20</strain>
    </source>
</reference>
<comment type="caution">
    <text evidence="5">The sequence shown here is derived from an EMBL/GenBank/DDBJ whole genome shotgun (WGS) entry which is preliminary data.</text>
</comment>
<accession>A0A9P6I8Y6</accession>
<dbReference type="GeneID" id="62159985"/>